<dbReference type="PRINTS" id="PR00370">
    <property type="entry name" value="FMOXYGENASE"/>
</dbReference>
<dbReference type="PANTHER" id="PTHR23023">
    <property type="entry name" value="DIMETHYLANILINE MONOOXYGENASE"/>
    <property type="match status" value="1"/>
</dbReference>
<keyword evidence="5" id="KW-0488">Methylation</keyword>
<evidence type="ECO:0000256" key="24">
    <source>
        <dbReference type="ARBA" id="ARBA00047864"/>
    </source>
</evidence>
<comment type="catalytic activity">
    <reaction evidence="22">
        <text>heptan-2-one + NADPH + O2 + H(+) = pentyl acetate + NADP(+) + H2O</text>
        <dbReference type="Rhea" id="RHEA:54836"/>
        <dbReference type="ChEBI" id="CHEBI:5672"/>
        <dbReference type="ChEBI" id="CHEBI:15377"/>
        <dbReference type="ChEBI" id="CHEBI:15378"/>
        <dbReference type="ChEBI" id="CHEBI:15379"/>
        <dbReference type="ChEBI" id="CHEBI:57783"/>
        <dbReference type="ChEBI" id="CHEBI:58349"/>
        <dbReference type="ChEBI" id="CHEBI:87362"/>
    </reaction>
    <physiologicalReaction direction="left-to-right" evidence="22">
        <dbReference type="Rhea" id="RHEA:54837"/>
    </physiologicalReaction>
</comment>
<comment type="catalytic activity">
    <reaction evidence="26">
        <text>hypotaurine + NADPH + O2 + H(+) = taurine + NADP(+) + H2O</text>
        <dbReference type="Rhea" id="RHEA:69819"/>
        <dbReference type="ChEBI" id="CHEBI:15377"/>
        <dbReference type="ChEBI" id="CHEBI:15378"/>
        <dbReference type="ChEBI" id="CHEBI:15379"/>
        <dbReference type="ChEBI" id="CHEBI:57783"/>
        <dbReference type="ChEBI" id="CHEBI:57853"/>
        <dbReference type="ChEBI" id="CHEBI:58349"/>
        <dbReference type="ChEBI" id="CHEBI:507393"/>
        <dbReference type="EC" id="1.14.13.8"/>
    </reaction>
    <physiologicalReaction direction="left-to-right" evidence="26">
        <dbReference type="Rhea" id="RHEA:69820"/>
    </physiologicalReaction>
</comment>
<dbReference type="Pfam" id="PF00743">
    <property type="entry name" value="FMO-like"/>
    <property type="match status" value="1"/>
</dbReference>
<sequence>MSTTKKLICIIGAGASGLTSIKQCIEEGFDVICYERSDNIGGLWRYRDEVIPGVASVAKTTLANTSKDIQAFSDFPPPKNGPNFMDNTKQCEYFEAYADYFHLKQYVKFNHEVVSVVYNDDYNETGKWKVKVLEKTNNNTAVIVFDGVLVCIGHHVKPTIPKFLGLEKFKGKIVHSCEYKTWKGYEDKNVVVVGIGSSGADIATEVSLVYISSRSGAWVGGRVGTNGIPFDVLIDCRIIQLILSLIPTNMLNTMLEYLFNSYFDHNLYGLKPKHRLLSQHLTINDSLAKCIITGAILVRPNIQEFTENGVIFEGMKEETKCDVLVLATGYELSFSFLDSSIVSVVQNRVEAYKNVFLPHLKHPHTLGLIGLIQTTGPLFPLSEMQARWFAKLMNGKAKLPSKEEMLQAIDNERKIREEFCDSPRHTLEVNFIKYMDEIASFIGVKPKLWKYFFTDRQLWYALIFGPSLPYQYRLEGPNKWSDARRNILEFDSRLKVPLRDNN</sequence>
<evidence type="ECO:0000256" key="1">
    <source>
        <dbReference type="ARBA" id="ARBA00001974"/>
    </source>
</evidence>
<dbReference type="InterPro" id="IPR020946">
    <property type="entry name" value="Flavin_mOase-like"/>
</dbReference>
<keyword evidence="7 33" id="KW-0285">Flavoprotein</keyword>
<dbReference type="InterPro" id="IPR050346">
    <property type="entry name" value="FMO-like"/>
</dbReference>
<dbReference type="GO" id="GO:0004499">
    <property type="term" value="F:N,N-dimethylaniline monooxygenase activity"/>
    <property type="evidence" value="ECO:0007669"/>
    <property type="project" value="UniProtKB-UniRule"/>
</dbReference>
<comment type="catalytic activity">
    <reaction evidence="21">
        <text>hexan-3-one + NADPH + O2 + H(+) = propyl propanoate + NADP(+) + H2O</text>
        <dbReference type="Rhea" id="RHEA:54848"/>
        <dbReference type="ChEBI" id="CHEBI:15377"/>
        <dbReference type="ChEBI" id="CHEBI:15378"/>
        <dbReference type="ChEBI" id="CHEBI:15379"/>
        <dbReference type="ChEBI" id="CHEBI:57783"/>
        <dbReference type="ChEBI" id="CHEBI:58349"/>
        <dbReference type="ChEBI" id="CHEBI:89828"/>
        <dbReference type="ChEBI" id="CHEBI:89891"/>
    </reaction>
    <physiologicalReaction direction="left-to-right" evidence="21">
        <dbReference type="Rhea" id="RHEA:54849"/>
    </physiologicalReaction>
</comment>
<proteinExistence type="inferred from homology"/>
<evidence type="ECO:0000256" key="8">
    <source>
        <dbReference type="ARBA" id="ARBA00022692"/>
    </source>
</evidence>
<evidence type="ECO:0000256" key="11">
    <source>
        <dbReference type="ARBA" id="ARBA00022848"/>
    </source>
</evidence>
<dbReference type="SUPFAM" id="SSF51905">
    <property type="entry name" value="FAD/NAD(P)-binding domain"/>
    <property type="match status" value="3"/>
</dbReference>
<comment type="catalytic activity">
    <reaction evidence="27">
        <text>trimethylamine + NADPH + O2 = trimethylamine N-oxide + NADP(+) + H2O</text>
        <dbReference type="Rhea" id="RHEA:31979"/>
        <dbReference type="ChEBI" id="CHEBI:15377"/>
        <dbReference type="ChEBI" id="CHEBI:15379"/>
        <dbReference type="ChEBI" id="CHEBI:15724"/>
        <dbReference type="ChEBI" id="CHEBI:57783"/>
        <dbReference type="ChEBI" id="CHEBI:58349"/>
        <dbReference type="ChEBI" id="CHEBI:58389"/>
        <dbReference type="EC" id="1.14.13.148"/>
    </reaction>
    <physiologicalReaction direction="left-to-right" evidence="27">
        <dbReference type="Rhea" id="RHEA:31980"/>
    </physiologicalReaction>
</comment>
<comment type="catalytic activity">
    <reaction evidence="28">
        <text>octan-3-one + NADPH + O2 + H(+) = ethyl hexanoate + NADP(+) + H2O</text>
        <dbReference type="Rhea" id="RHEA:54856"/>
        <dbReference type="ChEBI" id="CHEBI:15377"/>
        <dbReference type="ChEBI" id="CHEBI:15378"/>
        <dbReference type="ChEBI" id="CHEBI:15379"/>
        <dbReference type="ChEBI" id="CHEBI:57783"/>
        <dbReference type="ChEBI" id="CHEBI:58349"/>
        <dbReference type="ChEBI" id="CHEBI:80946"/>
        <dbReference type="ChEBI" id="CHEBI:86055"/>
    </reaction>
    <physiologicalReaction direction="left-to-right" evidence="28">
        <dbReference type="Rhea" id="RHEA:54857"/>
    </physiologicalReaction>
</comment>
<comment type="catalytic activity">
    <reaction evidence="31">
        <text>N,N-dimethylaniline + NADPH + O2 + H(+) = N,N-dimethylaniline N-oxide + NADP(+) + H2O</text>
        <dbReference type="Rhea" id="RHEA:24468"/>
        <dbReference type="ChEBI" id="CHEBI:15377"/>
        <dbReference type="ChEBI" id="CHEBI:15378"/>
        <dbReference type="ChEBI" id="CHEBI:15379"/>
        <dbReference type="ChEBI" id="CHEBI:16269"/>
        <dbReference type="ChEBI" id="CHEBI:17735"/>
        <dbReference type="ChEBI" id="CHEBI:57783"/>
        <dbReference type="ChEBI" id="CHEBI:58349"/>
        <dbReference type="EC" id="1.14.13.8"/>
    </reaction>
    <physiologicalReaction direction="left-to-right" evidence="31">
        <dbReference type="Rhea" id="RHEA:24469"/>
    </physiologicalReaction>
</comment>
<evidence type="ECO:0000256" key="15">
    <source>
        <dbReference type="ARBA" id="ARBA00023033"/>
    </source>
</evidence>
<dbReference type="GO" id="GO:0047822">
    <property type="term" value="F:hypotaurine monooxygenase activity"/>
    <property type="evidence" value="ECO:0007669"/>
    <property type="project" value="RHEA"/>
</dbReference>
<keyword evidence="9 33" id="KW-0256">Endoplasmic reticulum</keyword>
<dbReference type="InterPro" id="IPR036188">
    <property type="entry name" value="FAD/NAD-bd_sf"/>
</dbReference>
<evidence type="ECO:0000256" key="14">
    <source>
        <dbReference type="ARBA" id="ARBA00023002"/>
    </source>
</evidence>
<dbReference type="InterPro" id="IPR000960">
    <property type="entry name" value="Flavin_mOase"/>
</dbReference>
<evidence type="ECO:0000256" key="16">
    <source>
        <dbReference type="ARBA" id="ARBA00023098"/>
    </source>
</evidence>
<evidence type="ECO:0000256" key="33">
    <source>
        <dbReference type="PIRNR" id="PIRNR000332"/>
    </source>
</evidence>
<evidence type="ECO:0000256" key="26">
    <source>
        <dbReference type="ARBA" id="ARBA00048041"/>
    </source>
</evidence>
<evidence type="ECO:0000256" key="32">
    <source>
        <dbReference type="ARBA" id="ARBA00049475"/>
    </source>
</evidence>
<comment type="catalytic activity">
    <reaction evidence="32">
        <text>octan-3-one + NADPH + O2 + H(+) = pentyl propanoate + NADP(+) + H2O</text>
        <dbReference type="Rhea" id="RHEA:54840"/>
        <dbReference type="ChEBI" id="CHEBI:15377"/>
        <dbReference type="ChEBI" id="CHEBI:15378"/>
        <dbReference type="ChEBI" id="CHEBI:15379"/>
        <dbReference type="ChEBI" id="CHEBI:57783"/>
        <dbReference type="ChEBI" id="CHEBI:58349"/>
        <dbReference type="ChEBI" id="CHEBI:80946"/>
        <dbReference type="ChEBI" id="CHEBI:87373"/>
    </reaction>
    <physiologicalReaction direction="left-to-right" evidence="32">
        <dbReference type="Rhea" id="RHEA:54841"/>
    </physiologicalReaction>
</comment>
<comment type="catalytic activity">
    <reaction evidence="25">
        <text>hexan-3-one + NADPH + O2 + H(+) = ethyl butanoate + NADP(+) + H2O</text>
        <dbReference type="Rhea" id="RHEA:54844"/>
        <dbReference type="ChEBI" id="CHEBI:15377"/>
        <dbReference type="ChEBI" id="CHEBI:15378"/>
        <dbReference type="ChEBI" id="CHEBI:15379"/>
        <dbReference type="ChEBI" id="CHEBI:57783"/>
        <dbReference type="ChEBI" id="CHEBI:58349"/>
        <dbReference type="ChEBI" id="CHEBI:88764"/>
        <dbReference type="ChEBI" id="CHEBI:89891"/>
    </reaction>
    <physiologicalReaction direction="left-to-right" evidence="25">
        <dbReference type="Rhea" id="RHEA:54845"/>
    </physiologicalReaction>
</comment>
<comment type="similarity">
    <text evidence="4 33 34">Belongs to the FMO family.</text>
</comment>
<evidence type="ECO:0000256" key="10">
    <source>
        <dbReference type="ARBA" id="ARBA00022827"/>
    </source>
</evidence>
<comment type="cofactor">
    <cofactor evidence="1 33 34">
        <name>FAD</name>
        <dbReference type="ChEBI" id="CHEBI:57692"/>
    </cofactor>
</comment>
<evidence type="ECO:0000256" key="18">
    <source>
        <dbReference type="ARBA" id="ARBA00045722"/>
    </source>
</evidence>
<dbReference type="EC" id="1.-.-.-" evidence="34"/>
<evidence type="ECO:0000313" key="35">
    <source>
        <dbReference type="EMBL" id="RWS22975.1"/>
    </source>
</evidence>
<keyword evidence="16" id="KW-0443">Lipid metabolism</keyword>
<dbReference type="PIRSF" id="PIRSF000332">
    <property type="entry name" value="FMO"/>
    <property type="match status" value="1"/>
</dbReference>
<comment type="catalytic activity">
    <reaction evidence="20">
        <text>hypotaurine + NADH + O2 + H(+) = taurine + NAD(+) + H2O</text>
        <dbReference type="Rhea" id="RHEA:74111"/>
        <dbReference type="ChEBI" id="CHEBI:15377"/>
        <dbReference type="ChEBI" id="CHEBI:15378"/>
        <dbReference type="ChEBI" id="CHEBI:15379"/>
        <dbReference type="ChEBI" id="CHEBI:57540"/>
        <dbReference type="ChEBI" id="CHEBI:57853"/>
        <dbReference type="ChEBI" id="CHEBI:57945"/>
        <dbReference type="ChEBI" id="CHEBI:507393"/>
        <dbReference type="EC" id="1.14.13.8"/>
    </reaction>
    <physiologicalReaction direction="left-to-right" evidence="20">
        <dbReference type="Rhea" id="RHEA:74112"/>
    </physiologicalReaction>
</comment>
<evidence type="ECO:0000256" key="34">
    <source>
        <dbReference type="RuleBase" id="RU361177"/>
    </source>
</evidence>
<keyword evidence="8" id="KW-0812">Transmembrane</keyword>
<dbReference type="Proteomes" id="UP000288716">
    <property type="component" value="Unassembled WGS sequence"/>
</dbReference>
<keyword evidence="13" id="KW-1133">Transmembrane helix</keyword>
<gene>
    <name evidence="35" type="ORF">B4U80_11546</name>
</gene>
<dbReference type="OrthoDB" id="66881at2759"/>
<evidence type="ECO:0000256" key="28">
    <source>
        <dbReference type="ARBA" id="ARBA00048459"/>
    </source>
</evidence>
<comment type="function">
    <text evidence="19">Broad spectrum monooxygenase that catalyzes the oxygenation of a wide variety of nitrogen- and sulfur-containing compounds including xenobiotics. Catalyzes the S-oxygenation of hypotaurine to produce taurine, an organic osmolyte involved in cell volume regulation as well as a variety of cytoprotective and developmental processes. In vitro, catalyzes the N-oxygenation of trimethylamine (TMA) to produce trimethylamine N-oxide (TMAO) and could therefore participate to the detoxification of this compound that is generated by the action of gut microbiota from dietary precursors such as choline, choline containing compounds, betaine or L-carnitine.</text>
</comment>
<keyword evidence="14 33" id="KW-0560">Oxidoreductase</keyword>
<keyword evidence="15 33" id="KW-0503">Monooxygenase</keyword>
<evidence type="ECO:0000256" key="7">
    <source>
        <dbReference type="ARBA" id="ARBA00022630"/>
    </source>
</evidence>
<dbReference type="GO" id="GO:0050661">
    <property type="term" value="F:NADP binding"/>
    <property type="evidence" value="ECO:0007669"/>
    <property type="project" value="InterPro"/>
</dbReference>
<dbReference type="GO" id="GO:0050660">
    <property type="term" value="F:flavin adenine dinucleotide binding"/>
    <property type="evidence" value="ECO:0007669"/>
    <property type="project" value="InterPro"/>
</dbReference>
<keyword evidence="6" id="KW-0597">Phosphoprotein</keyword>
<comment type="subcellular location">
    <subcellularLocation>
        <location evidence="2">Endoplasmic reticulum membrane</location>
        <topology evidence="2">Single-pass membrane protein</topology>
    </subcellularLocation>
    <subcellularLocation>
        <location evidence="3">Microsome membrane</location>
    </subcellularLocation>
</comment>
<evidence type="ECO:0000256" key="9">
    <source>
        <dbReference type="ARBA" id="ARBA00022824"/>
    </source>
</evidence>
<keyword evidence="17 33" id="KW-0472">Membrane</keyword>
<evidence type="ECO:0000256" key="19">
    <source>
        <dbReference type="ARBA" id="ARBA00045957"/>
    </source>
</evidence>
<evidence type="ECO:0000256" key="4">
    <source>
        <dbReference type="ARBA" id="ARBA00009183"/>
    </source>
</evidence>
<comment type="catalytic activity">
    <reaction evidence="23">
        <text>sulcatone + NADPH + O2 + H(+) = 4-methylpent-3-en-1-yl acetate + NADP(+) + H2O</text>
        <dbReference type="Rhea" id="RHEA:54864"/>
        <dbReference type="ChEBI" id="CHEBI:15377"/>
        <dbReference type="ChEBI" id="CHEBI:15378"/>
        <dbReference type="ChEBI" id="CHEBI:15379"/>
        <dbReference type="ChEBI" id="CHEBI:16310"/>
        <dbReference type="ChEBI" id="CHEBI:57783"/>
        <dbReference type="ChEBI" id="CHEBI:58349"/>
        <dbReference type="ChEBI" id="CHEBI:138373"/>
    </reaction>
    <physiologicalReaction direction="left-to-right" evidence="23">
        <dbReference type="Rhea" id="RHEA:54865"/>
    </physiologicalReaction>
</comment>
<dbReference type="GO" id="GO:0005789">
    <property type="term" value="C:endoplasmic reticulum membrane"/>
    <property type="evidence" value="ECO:0007669"/>
    <property type="project" value="UniProtKB-SubCell"/>
</dbReference>
<keyword evidence="10 33" id="KW-0274">FAD</keyword>
<keyword evidence="36" id="KW-1185">Reference proteome</keyword>
<evidence type="ECO:0000256" key="20">
    <source>
        <dbReference type="ARBA" id="ARBA00047338"/>
    </source>
</evidence>
<keyword evidence="12 33" id="KW-0521">NADP</keyword>
<comment type="caution">
    <text evidence="35">The sequence shown here is derived from an EMBL/GenBank/DDBJ whole genome shotgun (WGS) entry which is preliminary data.</text>
</comment>
<dbReference type="EMBL" id="NCKV01007428">
    <property type="protein sequence ID" value="RWS22975.1"/>
    <property type="molecule type" value="Genomic_DNA"/>
</dbReference>
<evidence type="ECO:0000256" key="17">
    <source>
        <dbReference type="ARBA" id="ARBA00023136"/>
    </source>
</evidence>
<accession>A0A443S6D8</accession>
<evidence type="ECO:0000256" key="12">
    <source>
        <dbReference type="ARBA" id="ARBA00022857"/>
    </source>
</evidence>
<dbReference type="VEuPathDB" id="VectorBase:LDEU009065"/>
<keyword evidence="11" id="KW-0492">Microsome</keyword>
<evidence type="ECO:0000256" key="22">
    <source>
        <dbReference type="ARBA" id="ARBA00047574"/>
    </source>
</evidence>
<dbReference type="AlphaFoldDB" id="A0A443S6D8"/>
<protein>
    <recommendedName>
        <fullName evidence="34">Flavin-containing monooxygenase</fullName>
        <ecNumber evidence="34">1.-.-.-</ecNumber>
    </recommendedName>
</protein>
<evidence type="ECO:0000256" key="2">
    <source>
        <dbReference type="ARBA" id="ARBA00004389"/>
    </source>
</evidence>
<evidence type="ECO:0000256" key="31">
    <source>
        <dbReference type="ARBA" id="ARBA00049443"/>
    </source>
</evidence>
<dbReference type="STRING" id="299467.A0A443S6D8"/>
<dbReference type="PRINTS" id="PR01125">
    <property type="entry name" value="FMOXYGENASE5"/>
</dbReference>
<comment type="catalytic activity">
    <reaction evidence="24">
        <text>NADPH + O2 + H(+) = H2O2 + NADP(+)</text>
        <dbReference type="Rhea" id="RHEA:11260"/>
        <dbReference type="ChEBI" id="CHEBI:15378"/>
        <dbReference type="ChEBI" id="CHEBI:15379"/>
        <dbReference type="ChEBI" id="CHEBI:16240"/>
        <dbReference type="ChEBI" id="CHEBI:57783"/>
        <dbReference type="ChEBI" id="CHEBI:58349"/>
        <dbReference type="EC" id="1.6.3.1"/>
    </reaction>
    <physiologicalReaction direction="left-to-right" evidence="24">
        <dbReference type="Rhea" id="RHEA:11261"/>
    </physiologicalReaction>
</comment>
<dbReference type="Gene3D" id="3.50.50.60">
    <property type="entry name" value="FAD/NAD(P)-binding domain"/>
    <property type="match status" value="2"/>
</dbReference>
<evidence type="ECO:0000256" key="27">
    <source>
        <dbReference type="ARBA" id="ARBA00048088"/>
    </source>
</evidence>
<dbReference type="FunFam" id="3.50.50.60:FF:000159">
    <property type="entry name" value="Dimethylaniline monooxygenase [N-oxide-forming]"/>
    <property type="match status" value="1"/>
</dbReference>
<dbReference type="GO" id="GO:0034899">
    <property type="term" value="F:trimethylamine monooxygenase activity"/>
    <property type="evidence" value="ECO:0007669"/>
    <property type="project" value="UniProtKB-EC"/>
</dbReference>
<reference evidence="35 36" key="1">
    <citation type="journal article" date="2018" name="Gigascience">
        <title>Genomes of trombidid mites reveal novel predicted allergens and laterally-transferred genes associated with secondary metabolism.</title>
        <authorList>
            <person name="Dong X."/>
            <person name="Chaisiri K."/>
            <person name="Xia D."/>
            <person name="Armstrong S.D."/>
            <person name="Fang Y."/>
            <person name="Donnelly M.J."/>
            <person name="Kadowaki T."/>
            <person name="McGarry J.W."/>
            <person name="Darby A.C."/>
            <person name="Makepeace B.L."/>
        </authorList>
    </citation>
    <scope>NUCLEOTIDE SEQUENCE [LARGE SCALE GENOMIC DNA]</scope>
    <source>
        <strain evidence="35">UoL-UT</strain>
    </source>
</reference>
<evidence type="ECO:0000256" key="30">
    <source>
        <dbReference type="ARBA" id="ARBA00048990"/>
    </source>
</evidence>
<evidence type="ECO:0000256" key="3">
    <source>
        <dbReference type="ARBA" id="ARBA00004524"/>
    </source>
</evidence>
<evidence type="ECO:0000256" key="13">
    <source>
        <dbReference type="ARBA" id="ARBA00022989"/>
    </source>
</evidence>
<dbReference type="GO" id="GO:0016174">
    <property type="term" value="F:NAD(P)H oxidase H2O2-forming activity"/>
    <property type="evidence" value="ECO:0007669"/>
    <property type="project" value="UniProtKB-EC"/>
</dbReference>
<evidence type="ECO:0000256" key="6">
    <source>
        <dbReference type="ARBA" id="ARBA00022553"/>
    </source>
</evidence>
<evidence type="ECO:0000256" key="5">
    <source>
        <dbReference type="ARBA" id="ARBA00022481"/>
    </source>
</evidence>
<evidence type="ECO:0000256" key="21">
    <source>
        <dbReference type="ARBA" id="ARBA00047426"/>
    </source>
</evidence>
<comment type="function">
    <text evidence="18">Acts as a Baeyer-Villiger monooxygenase on a broad range of substrates. Catalyzes the insertion of an oxygen atom into a carbon-carbon bond adjacent to a carbonyl, which converts ketones to esters. Active on diverse carbonyl compounds, whereas soft nucleophiles are mostly non- or poorly reactive. In contrast with other forms of FMO it is non- or poorly active on 'classical' substrates such as drugs, pesticides, and dietary components containing soft nucleophilic heteroatoms. Able to oxidize drug molecules bearing a carbonyl group on an aliphatic chain, such as nabumetone and pentoxifylline. Also, in the absence of substrates, shows slow but yet significant NADPH oxidase activity. Acts as a positive modulator of cholesterol biosynthesis as well as glucose homeostasis, promoting metabolic aging via pleiotropic effects.</text>
</comment>
<name>A0A443S6D8_9ACAR</name>
<dbReference type="GO" id="GO:0006629">
    <property type="term" value="P:lipid metabolic process"/>
    <property type="evidence" value="ECO:0007669"/>
    <property type="project" value="UniProtKB-KW"/>
</dbReference>
<organism evidence="35 36">
    <name type="scientific">Leptotrombidium deliense</name>
    <dbReference type="NCBI Taxonomy" id="299467"/>
    <lineage>
        <taxon>Eukaryota</taxon>
        <taxon>Metazoa</taxon>
        <taxon>Ecdysozoa</taxon>
        <taxon>Arthropoda</taxon>
        <taxon>Chelicerata</taxon>
        <taxon>Arachnida</taxon>
        <taxon>Acari</taxon>
        <taxon>Acariformes</taxon>
        <taxon>Trombidiformes</taxon>
        <taxon>Prostigmata</taxon>
        <taxon>Anystina</taxon>
        <taxon>Parasitengona</taxon>
        <taxon>Trombiculoidea</taxon>
        <taxon>Trombiculidae</taxon>
        <taxon>Leptotrombidium</taxon>
    </lineage>
</organism>
<evidence type="ECO:0000256" key="23">
    <source>
        <dbReference type="ARBA" id="ARBA00047855"/>
    </source>
</evidence>
<evidence type="ECO:0000256" key="29">
    <source>
        <dbReference type="ARBA" id="ARBA00048989"/>
    </source>
</evidence>
<comment type="catalytic activity">
    <reaction evidence="29">
        <text>(2E)-geranial + NADPH + O2 + H(+) = (1E)-2,6-dimethylhepta-1,5-dien-1-yl formate + NADP(+) + H2O</text>
        <dbReference type="Rhea" id="RHEA:54860"/>
        <dbReference type="ChEBI" id="CHEBI:15377"/>
        <dbReference type="ChEBI" id="CHEBI:15378"/>
        <dbReference type="ChEBI" id="CHEBI:15379"/>
        <dbReference type="ChEBI" id="CHEBI:16980"/>
        <dbReference type="ChEBI" id="CHEBI:57783"/>
        <dbReference type="ChEBI" id="CHEBI:58349"/>
        <dbReference type="ChEBI" id="CHEBI:138375"/>
    </reaction>
    <physiologicalReaction direction="left-to-right" evidence="29">
        <dbReference type="Rhea" id="RHEA:54861"/>
    </physiologicalReaction>
</comment>
<evidence type="ECO:0000256" key="25">
    <source>
        <dbReference type="ARBA" id="ARBA00047977"/>
    </source>
</evidence>
<evidence type="ECO:0000313" key="36">
    <source>
        <dbReference type="Proteomes" id="UP000288716"/>
    </source>
</evidence>
<comment type="catalytic activity">
    <reaction evidence="30">
        <text>heptan-4-one + NADPH + O2 + H(+) = propyl butanoate + NADP(+) + H2O</text>
        <dbReference type="Rhea" id="RHEA:54852"/>
        <dbReference type="ChEBI" id="CHEBI:15377"/>
        <dbReference type="ChEBI" id="CHEBI:15378"/>
        <dbReference type="ChEBI" id="CHEBI:15379"/>
        <dbReference type="ChEBI" id="CHEBI:57783"/>
        <dbReference type="ChEBI" id="CHEBI:58349"/>
        <dbReference type="ChEBI" id="CHEBI:89484"/>
        <dbReference type="ChEBI" id="CHEBI:89719"/>
    </reaction>
    <physiologicalReaction direction="left-to-right" evidence="30">
        <dbReference type="Rhea" id="RHEA:54853"/>
    </physiologicalReaction>
</comment>
<dbReference type="InterPro" id="IPR002257">
    <property type="entry name" value="Flavin_mOase_5"/>
</dbReference>